<accession>A0A1I2GRR7</accession>
<organism evidence="1 2">
    <name type="scientific">Pedobacter antarcticus</name>
    <dbReference type="NCBI Taxonomy" id="34086"/>
    <lineage>
        <taxon>Bacteria</taxon>
        <taxon>Pseudomonadati</taxon>
        <taxon>Bacteroidota</taxon>
        <taxon>Sphingobacteriia</taxon>
        <taxon>Sphingobacteriales</taxon>
        <taxon>Sphingobacteriaceae</taxon>
        <taxon>Pedobacter</taxon>
    </lineage>
</organism>
<gene>
    <name evidence="1" type="ORF">SAMN03003324_02802</name>
</gene>
<name>A0A1I2GRR7_9SPHI</name>
<evidence type="ECO:0000313" key="2">
    <source>
        <dbReference type="Proteomes" id="UP000183129"/>
    </source>
</evidence>
<dbReference type="Proteomes" id="UP000183129">
    <property type="component" value="Unassembled WGS sequence"/>
</dbReference>
<sequence length="168" mass="19620">MNLCENCKDLVYLIMYIVHRSSNEKYLVLLQNLEDQDWKKITVKQFAFNWKKLKGVYQIFKLSLDGEILGLIALSNIQAEERIEINLLAVSAENVGKEKKFDRIAGTLIAFACKEAIKNYNWEFPCVSLTPKTEIKEYYIKKYGMLDGGRQLYLEDIPLHKIIKEYLS</sequence>
<dbReference type="AlphaFoldDB" id="A0A1I2GRR7"/>
<evidence type="ECO:0000313" key="1">
    <source>
        <dbReference type="EMBL" id="SFF19903.1"/>
    </source>
</evidence>
<evidence type="ECO:0008006" key="3">
    <source>
        <dbReference type="Google" id="ProtNLM"/>
    </source>
</evidence>
<proteinExistence type="predicted"/>
<protein>
    <recommendedName>
        <fullName evidence="3">N-acetyltransferase domain-containing protein</fullName>
    </recommendedName>
</protein>
<reference evidence="1 2" key="1">
    <citation type="submission" date="2016-10" db="EMBL/GenBank/DDBJ databases">
        <authorList>
            <person name="de Groot N.N."/>
        </authorList>
    </citation>
    <scope>NUCLEOTIDE SEQUENCE [LARGE SCALE GENOMIC DNA]</scope>
    <source>
        <strain evidence="1 2">ATCC 51969</strain>
    </source>
</reference>
<dbReference type="RefSeq" id="WP_083401138.1">
    <property type="nucleotide sequence ID" value="NZ_FONS01000006.1"/>
</dbReference>
<dbReference type="EMBL" id="FONS01000006">
    <property type="protein sequence ID" value="SFF19903.1"/>
    <property type="molecule type" value="Genomic_DNA"/>
</dbReference>